<dbReference type="EMBL" id="OZ019907">
    <property type="protein sequence ID" value="CAK9205729.1"/>
    <property type="molecule type" value="Genomic_DNA"/>
</dbReference>
<evidence type="ECO:0000313" key="10">
    <source>
        <dbReference type="EMBL" id="CAK9205729.1"/>
    </source>
</evidence>
<dbReference type="Pfam" id="PF10405">
    <property type="entry name" value="BHD_3"/>
    <property type="match status" value="1"/>
</dbReference>
<evidence type="ECO:0000256" key="2">
    <source>
        <dbReference type="ARBA" id="ARBA00009525"/>
    </source>
</evidence>
<name>A0ABP0TVN2_9BRYO</name>
<feature type="region of interest" description="Disordered" evidence="6">
    <location>
        <begin position="396"/>
        <end position="447"/>
    </location>
</feature>
<evidence type="ECO:0000313" key="11">
    <source>
        <dbReference type="Proteomes" id="UP001497512"/>
    </source>
</evidence>
<feature type="compositionally biased region" description="Polar residues" evidence="6">
    <location>
        <begin position="26"/>
        <end position="38"/>
    </location>
</feature>
<comment type="subcellular location">
    <subcellularLocation>
        <location evidence="1">Nucleus</location>
    </subcellularLocation>
</comment>
<dbReference type="SUPFAM" id="SSF54001">
    <property type="entry name" value="Cysteine proteinases"/>
    <property type="match status" value="1"/>
</dbReference>
<gene>
    <name evidence="10" type="ORF">CSSPTR1EN2_LOCUS7994</name>
</gene>
<dbReference type="InterPro" id="IPR018326">
    <property type="entry name" value="Rad4_beta-hairpin_dom1"/>
</dbReference>
<dbReference type="Gene3D" id="2.20.20.110">
    <property type="entry name" value="Rad4, beta-hairpin domain BHD1"/>
    <property type="match status" value="1"/>
</dbReference>
<keyword evidence="4" id="KW-0234">DNA repair</keyword>
<reference evidence="10" key="1">
    <citation type="submission" date="2024-02" db="EMBL/GenBank/DDBJ databases">
        <authorList>
            <consortium name="ELIXIR-Norway"/>
            <consortium name="Elixir Norway"/>
        </authorList>
    </citation>
    <scope>NUCLEOTIDE SEQUENCE</scope>
</reference>
<dbReference type="InterPro" id="IPR018328">
    <property type="entry name" value="Rad4_beta-hairpin_dom3"/>
</dbReference>
<dbReference type="InterPro" id="IPR018325">
    <property type="entry name" value="Rad4/PNGase_transGLS-fold"/>
</dbReference>
<dbReference type="PANTHER" id="PTHR12135:SF0">
    <property type="entry name" value="DNA REPAIR PROTEIN COMPLEMENTING XP-C CELLS"/>
    <property type="match status" value="1"/>
</dbReference>
<feature type="domain" description="Rad4 beta-hairpin" evidence="9">
    <location>
        <begin position="787"/>
        <end position="861"/>
    </location>
</feature>
<evidence type="ECO:0008006" key="12">
    <source>
        <dbReference type="Google" id="ProtNLM"/>
    </source>
</evidence>
<keyword evidence="11" id="KW-1185">Reference proteome</keyword>
<feature type="compositionally biased region" description="Basic and acidic residues" evidence="6">
    <location>
        <begin position="480"/>
        <end position="496"/>
    </location>
</feature>
<feature type="region of interest" description="Disordered" evidence="6">
    <location>
        <begin position="474"/>
        <end position="505"/>
    </location>
</feature>
<organism evidence="10 11">
    <name type="scientific">Sphagnum troendelagicum</name>
    <dbReference type="NCBI Taxonomy" id="128251"/>
    <lineage>
        <taxon>Eukaryota</taxon>
        <taxon>Viridiplantae</taxon>
        <taxon>Streptophyta</taxon>
        <taxon>Embryophyta</taxon>
        <taxon>Bryophyta</taxon>
        <taxon>Sphagnophytina</taxon>
        <taxon>Sphagnopsida</taxon>
        <taxon>Sphagnales</taxon>
        <taxon>Sphagnaceae</taxon>
        <taxon>Sphagnum</taxon>
    </lineage>
</organism>
<feature type="domain" description="Rad4 beta-hairpin" evidence="7">
    <location>
        <begin position="663"/>
        <end position="714"/>
    </location>
</feature>
<dbReference type="InterPro" id="IPR038765">
    <property type="entry name" value="Papain-like_cys_pep_sf"/>
</dbReference>
<dbReference type="Gene3D" id="3.30.70.2460">
    <property type="entry name" value="Rad4, beta-hairpin domain BHD3"/>
    <property type="match status" value="1"/>
</dbReference>
<accession>A0ABP0TVN2</accession>
<feature type="domain" description="Rad4 beta-hairpin" evidence="8">
    <location>
        <begin position="716"/>
        <end position="780"/>
    </location>
</feature>
<keyword evidence="3" id="KW-0227">DNA damage</keyword>
<dbReference type="Pfam" id="PF10403">
    <property type="entry name" value="BHD_1"/>
    <property type="match status" value="1"/>
</dbReference>
<comment type="similarity">
    <text evidence="2">Belongs to the XPC family.</text>
</comment>
<dbReference type="SMART" id="SM01032">
    <property type="entry name" value="BHD_3"/>
    <property type="match status" value="1"/>
</dbReference>
<dbReference type="InterPro" id="IPR042488">
    <property type="entry name" value="Rad4_BHD3_sf"/>
</dbReference>
<feature type="region of interest" description="Disordered" evidence="6">
    <location>
        <begin position="186"/>
        <end position="207"/>
    </location>
</feature>
<dbReference type="InterPro" id="IPR004583">
    <property type="entry name" value="DNA_repair_Rad4"/>
</dbReference>
<evidence type="ECO:0000256" key="4">
    <source>
        <dbReference type="ARBA" id="ARBA00023204"/>
    </source>
</evidence>
<dbReference type="Gene3D" id="3.90.260.10">
    <property type="entry name" value="Transglutaminase-like"/>
    <property type="match status" value="1"/>
</dbReference>
<evidence type="ECO:0000256" key="1">
    <source>
        <dbReference type="ARBA" id="ARBA00004123"/>
    </source>
</evidence>
<dbReference type="Pfam" id="PF10404">
    <property type="entry name" value="BHD_2"/>
    <property type="match status" value="1"/>
</dbReference>
<feature type="region of interest" description="Disordered" evidence="6">
    <location>
        <begin position="1"/>
        <end position="88"/>
    </location>
</feature>
<evidence type="ECO:0000259" key="8">
    <source>
        <dbReference type="SMART" id="SM01031"/>
    </source>
</evidence>
<dbReference type="SMART" id="SM01031">
    <property type="entry name" value="BHD_2"/>
    <property type="match status" value="1"/>
</dbReference>
<feature type="compositionally biased region" description="Polar residues" evidence="6">
    <location>
        <begin position="45"/>
        <end position="58"/>
    </location>
</feature>
<dbReference type="InterPro" id="IPR018327">
    <property type="entry name" value="BHD_2"/>
</dbReference>
<evidence type="ECO:0000259" key="9">
    <source>
        <dbReference type="SMART" id="SM01032"/>
    </source>
</evidence>
<dbReference type="Pfam" id="PF03835">
    <property type="entry name" value="Rad4"/>
    <property type="match status" value="1"/>
</dbReference>
<protein>
    <recommendedName>
        <fullName evidence="12">DNA repair protein Rad4</fullName>
    </recommendedName>
</protein>
<dbReference type="PANTHER" id="PTHR12135">
    <property type="entry name" value="DNA REPAIR PROTEIN XP-C / RAD4"/>
    <property type="match status" value="1"/>
</dbReference>
<evidence type="ECO:0000256" key="3">
    <source>
        <dbReference type="ARBA" id="ARBA00022763"/>
    </source>
</evidence>
<dbReference type="InterPro" id="IPR036985">
    <property type="entry name" value="Transglutaminase-like_sf"/>
</dbReference>
<keyword evidence="5" id="KW-0539">Nucleus</keyword>
<proteinExistence type="inferred from homology"/>
<evidence type="ECO:0000256" key="6">
    <source>
        <dbReference type="SAM" id="MobiDB-lite"/>
    </source>
</evidence>
<sequence>MKTRESSKAAAQRQSGFEEHLRNLHGKSNVTINSNQDATPAAGSSLANASQHTVNQLLSRVGERQEAVRKRKASVAPKQKGSRQIHRNTTEDCKDDLFQQHPFCSKGSVAGADIPTEAAAQVAATQELEQHQQPTGSITPEIEIKGAEHPLEEDEFDWEDGDNGMREGIVDENKSSASKGWNGEVIFDSESTPANDPEKQRSKSSIRRATANDKIFSAQVHKAHLLCLLARGRLISSSCDDQLLQGSLISVLPSRLLAPIDTEKVLLTQLEHLVSWFRSNFRLLTPGEGSSRVEGISVDCLEKRLSQVLQDQAGSAEELSALSVALFRSLGFTTRYVMVLDVSSLKPDAESLEASVDYEPNLSFQDINVGVGSQIDLETNKVATLSQILAHWRPHNSSNATRLDGMGSEKQVSLSNNVTDGGASLGSNDAVAGEPSEQTPSKRRGDAEFELELARALAATAAAVAAVEGGNEPIEVSENGTRKDISARSLEQEPRSKSVLTEGRGGGNAAIWSRKMGPLLHWAEVYCGEGDTGRWVHVDAARGVVDGAEKVEGAAAACRLPLRYVVAFAGSGAKDITRRYVTHWSTIAPLRVDAAWWDATLRPLKHLEAAATAGPSTPQVAEGLGVEGLKGSMDGTCLDFPRGKGLSDHRSSLEDMEMDTKTYMEPLPTNQQAYKTHHLYVLERWLNKYETLHPKGPVLGFCAGLPVYPRTCVQTLHTPDRWLREGRKVKQGETPVKIVKSRATPKEGTTEVELDLDEGSTPRSMTALFGRWQTEAWQPARAVGGIVPRNERGQVDVWSEKCIPPGTVHLRFPRLVPVAQRLKIDFAPAMVGFEIRRGKSVPVYEGIVVCEEFKEKLMEAYLQAEMQRDAELLRKRVDQAMARWRQLLHSVATRQHLRATYEAAPIETAFQKPHEHSREKIEKDMQISAGPSYRNGRELVEGSAVQNCEEAVNTWRLGSNSKEAVDLQNSATDPQHVHEFPEENQSYDEDRGMRTKWCICGFSIEVEEM</sequence>
<dbReference type="Proteomes" id="UP001497512">
    <property type="component" value="Chromosome 15"/>
</dbReference>
<evidence type="ECO:0000256" key="5">
    <source>
        <dbReference type="ARBA" id="ARBA00023242"/>
    </source>
</evidence>
<dbReference type="SMART" id="SM01030">
    <property type="entry name" value="BHD_1"/>
    <property type="match status" value="1"/>
</dbReference>
<feature type="compositionally biased region" description="Polar residues" evidence="6">
    <location>
        <begin position="410"/>
        <end position="419"/>
    </location>
</feature>
<evidence type="ECO:0000259" key="7">
    <source>
        <dbReference type="SMART" id="SM01030"/>
    </source>
</evidence>